<accession>A0A5K7YH95</accession>
<evidence type="ECO:0000313" key="18">
    <source>
        <dbReference type="Proteomes" id="UP000427906"/>
    </source>
</evidence>
<evidence type="ECO:0000256" key="9">
    <source>
        <dbReference type="ARBA" id="ARBA00022837"/>
    </source>
</evidence>
<protein>
    <recommendedName>
        <fullName evidence="13">General secretion pathway protein F</fullName>
    </recommendedName>
</protein>
<dbReference type="GO" id="GO:0015627">
    <property type="term" value="C:type II protein secretion system complex"/>
    <property type="evidence" value="ECO:0007669"/>
    <property type="project" value="InterPro"/>
</dbReference>
<evidence type="ECO:0000256" key="13">
    <source>
        <dbReference type="ARBA" id="ARBA00030750"/>
    </source>
</evidence>
<dbReference type="EMBL" id="AP021874">
    <property type="protein sequence ID" value="BBO67440.1"/>
    <property type="molecule type" value="Genomic_DNA"/>
</dbReference>
<feature type="domain" description="Type II secretion system protein GspF" evidence="16">
    <location>
        <begin position="277"/>
        <end position="399"/>
    </location>
</feature>
<dbReference type="PROSITE" id="PS00874">
    <property type="entry name" value="T2SP_F"/>
    <property type="match status" value="1"/>
</dbReference>
<organism evidence="17 18">
    <name type="scientific">Desulfosarcina alkanivorans</name>
    <dbReference type="NCBI Taxonomy" id="571177"/>
    <lineage>
        <taxon>Bacteria</taxon>
        <taxon>Pseudomonadati</taxon>
        <taxon>Thermodesulfobacteriota</taxon>
        <taxon>Desulfobacteria</taxon>
        <taxon>Desulfobacterales</taxon>
        <taxon>Desulfosarcinaceae</taxon>
        <taxon>Desulfosarcina</taxon>
    </lineage>
</organism>
<keyword evidence="9" id="KW-0106">Calcium</keyword>
<feature type="transmembrane region" description="Helical" evidence="15">
    <location>
        <begin position="173"/>
        <end position="196"/>
    </location>
</feature>
<dbReference type="NCBIfam" id="TIGR02120">
    <property type="entry name" value="GspF"/>
    <property type="match status" value="1"/>
</dbReference>
<evidence type="ECO:0000256" key="5">
    <source>
        <dbReference type="ARBA" id="ARBA00022475"/>
    </source>
</evidence>
<dbReference type="InterPro" id="IPR001992">
    <property type="entry name" value="T2SS_GspF/T4SS_PilC_CS"/>
</dbReference>
<dbReference type="PANTHER" id="PTHR30012:SF0">
    <property type="entry name" value="TYPE II SECRETION SYSTEM PROTEIN F-RELATED"/>
    <property type="match status" value="1"/>
</dbReference>
<keyword evidence="10" id="KW-0653">Protein transport</keyword>
<feature type="transmembrane region" description="Helical" evidence="15">
    <location>
        <begin position="227"/>
        <end position="245"/>
    </location>
</feature>
<dbReference type="KEGG" id="dalk:DSCA_13700"/>
<keyword evidence="5" id="KW-1003">Cell membrane</keyword>
<feature type="domain" description="Type II secretion system protein GspF" evidence="16">
    <location>
        <begin position="74"/>
        <end position="197"/>
    </location>
</feature>
<evidence type="ECO:0000256" key="3">
    <source>
        <dbReference type="ARBA" id="ARBA00005745"/>
    </source>
</evidence>
<dbReference type="Gene3D" id="1.20.81.30">
    <property type="entry name" value="Type II secretion system (T2SS), domain F"/>
    <property type="match status" value="2"/>
</dbReference>
<keyword evidence="11 15" id="KW-1133">Transmembrane helix</keyword>
<dbReference type="PRINTS" id="PR00812">
    <property type="entry name" value="BCTERIALGSPF"/>
</dbReference>
<dbReference type="Proteomes" id="UP000427906">
    <property type="component" value="Chromosome"/>
</dbReference>
<dbReference type="RefSeq" id="WP_155315699.1">
    <property type="nucleotide sequence ID" value="NZ_AP021874.1"/>
</dbReference>
<evidence type="ECO:0000313" key="17">
    <source>
        <dbReference type="EMBL" id="BBO67440.1"/>
    </source>
</evidence>
<evidence type="ECO:0000256" key="14">
    <source>
        <dbReference type="RuleBase" id="RU003923"/>
    </source>
</evidence>
<dbReference type="GO" id="GO:0046872">
    <property type="term" value="F:metal ion binding"/>
    <property type="evidence" value="ECO:0007669"/>
    <property type="project" value="UniProtKB-KW"/>
</dbReference>
<comment type="function">
    <text evidence="1">Component of the type II secretion system inner membrane complex required for the energy-dependent secretion of extracellular factors such as proteases and toxins from the periplasm.</text>
</comment>
<dbReference type="AlphaFoldDB" id="A0A5K7YH95"/>
<keyword evidence="6" id="KW-0997">Cell inner membrane</keyword>
<name>A0A5K7YH95_9BACT</name>
<keyword evidence="4 14" id="KW-0813">Transport</keyword>
<dbReference type="GO" id="GO:0015628">
    <property type="term" value="P:protein secretion by the type II secretion system"/>
    <property type="evidence" value="ECO:0007669"/>
    <property type="project" value="InterPro"/>
</dbReference>
<dbReference type="InterPro" id="IPR042094">
    <property type="entry name" value="T2SS_GspF_sf"/>
</dbReference>
<dbReference type="InterPro" id="IPR003004">
    <property type="entry name" value="GspF/PilC"/>
</dbReference>
<evidence type="ECO:0000256" key="1">
    <source>
        <dbReference type="ARBA" id="ARBA00002684"/>
    </source>
</evidence>
<evidence type="ECO:0000259" key="16">
    <source>
        <dbReference type="Pfam" id="PF00482"/>
    </source>
</evidence>
<dbReference type="Pfam" id="PF00482">
    <property type="entry name" value="T2SSF"/>
    <property type="match status" value="2"/>
</dbReference>
<proteinExistence type="inferred from homology"/>
<dbReference type="InterPro" id="IPR018076">
    <property type="entry name" value="T2SS_GspF_dom"/>
</dbReference>
<evidence type="ECO:0000256" key="11">
    <source>
        <dbReference type="ARBA" id="ARBA00022989"/>
    </source>
</evidence>
<keyword evidence="12 15" id="KW-0472">Membrane</keyword>
<evidence type="ECO:0000256" key="7">
    <source>
        <dbReference type="ARBA" id="ARBA00022692"/>
    </source>
</evidence>
<evidence type="ECO:0000256" key="12">
    <source>
        <dbReference type="ARBA" id="ARBA00023136"/>
    </source>
</evidence>
<dbReference type="OrthoDB" id="9805682at2"/>
<comment type="similarity">
    <text evidence="3 14">Belongs to the GSP F family.</text>
</comment>
<sequence>MPVYDYQALDPKGKTVTGIIDADGAQAARHKIRALGSFPVRVKEVTGSESSKETRGVSVKGLFSRVTPAQVSLWTRQLATLTGAGFPLVSALTTLVSQAKTQGFTKIAARIKDSIVEGNSFASALTLYPSVFSQIYINMVRAGETSGTLEIVLQRLADIMEKQQELKSRIQTAMAYPILMTVIGTLVLFFLMTFVVPNITTIFEDMNQALPAPTRFLIAASEIFKDYWWLMVVAMVAALVALKMFRKTERGQATTDRLMLRVPIVGSMLRRIAVARFSRTLASLLENGVTMLPALEIVRNVTGNVVISSLIENASGDVERGQGLGQSLAADAVFPDLAVQMVQVGEQSGELESMLYKIAEVYENEVESSIMSMMAMLEPVMILVMAVVVLFIVLSICLPIFEMNQLVG</sequence>
<dbReference type="PANTHER" id="PTHR30012">
    <property type="entry name" value="GENERAL SECRETION PATHWAY PROTEIN"/>
    <property type="match status" value="1"/>
</dbReference>
<keyword evidence="8" id="KW-0479">Metal-binding</keyword>
<dbReference type="GO" id="GO:0005886">
    <property type="term" value="C:plasma membrane"/>
    <property type="evidence" value="ECO:0007669"/>
    <property type="project" value="UniProtKB-SubCell"/>
</dbReference>
<keyword evidence="18" id="KW-1185">Reference proteome</keyword>
<evidence type="ECO:0000256" key="6">
    <source>
        <dbReference type="ARBA" id="ARBA00022519"/>
    </source>
</evidence>
<keyword evidence="7 14" id="KW-0812">Transmembrane</keyword>
<evidence type="ECO:0000256" key="4">
    <source>
        <dbReference type="ARBA" id="ARBA00022448"/>
    </source>
</evidence>
<evidence type="ECO:0000256" key="8">
    <source>
        <dbReference type="ARBA" id="ARBA00022723"/>
    </source>
</evidence>
<comment type="subcellular location">
    <subcellularLocation>
        <location evidence="2">Cell inner membrane</location>
        <topology evidence="2">Multi-pass membrane protein</topology>
    </subcellularLocation>
    <subcellularLocation>
        <location evidence="14">Cell membrane</location>
        <topology evidence="14">Multi-pass membrane protein</topology>
    </subcellularLocation>
</comment>
<evidence type="ECO:0000256" key="2">
    <source>
        <dbReference type="ARBA" id="ARBA00004429"/>
    </source>
</evidence>
<reference evidence="17 18" key="1">
    <citation type="submission" date="2019-11" db="EMBL/GenBank/DDBJ databases">
        <title>Comparative genomics of hydrocarbon-degrading Desulfosarcina strains.</title>
        <authorList>
            <person name="Watanabe M."/>
            <person name="Kojima H."/>
            <person name="Fukui M."/>
        </authorList>
    </citation>
    <scope>NUCLEOTIDE SEQUENCE [LARGE SCALE GENOMIC DNA]</scope>
    <source>
        <strain evidence="17 18">PL12</strain>
    </source>
</reference>
<feature type="transmembrane region" description="Helical" evidence="15">
    <location>
        <begin position="380"/>
        <end position="401"/>
    </location>
</feature>
<evidence type="ECO:0000256" key="10">
    <source>
        <dbReference type="ARBA" id="ARBA00022927"/>
    </source>
</evidence>
<evidence type="ECO:0000256" key="15">
    <source>
        <dbReference type="SAM" id="Phobius"/>
    </source>
</evidence>
<dbReference type="FunFam" id="1.20.81.30:FF:000001">
    <property type="entry name" value="Type II secretion system protein F"/>
    <property type="match status" value="2"/>
</dbReference>
<dbReference type="InterPro" id="IPR011850">
    <property type="entry name" value="T2SS_GspF"/>
</dbReference>
<gene>
    <name evidence="17" type="primary">gspF</name>
    <name evidence="17" type="ORF">DSCA_13700</name>
</gene>